<dbReference type="Gene3D" id="3.30.60.80">
    <property type="match status" value="1"/>
</dbReference>
<keyword evidence="3" id="KW-0863">Zinc-finger</keyword>
<dbReference type="GO" id="GO:0008270">
    <property type="term" value="F:zinc ion binding"/>
    <property type="evidence" value="ECO:0007669"/>
    <property type="project" value="UniProtKB-KW"/>
</dbReference>
<evidence type="ECO:0000313" key="9">
    <source>
        <dbReference type="Proteomes" id="UP000824249"/>
    </source>
</evidence>
<protein>
    <submittedName>
        <fullName evidence="8">Recombination protein RecR</fullName>
    </submittedName>
</protein>
<feature type="domain" description="Toprim" evidence="7">
    <location>
        <begin position="79"/>
        <end position="124"/>
    </location>
</feature>
<dbReference type="GO" id="GO:0003677">
    <property type="term" value="F:DNA binding"/>
    <property type="evidence" value="ECO:0007669"/>
    <property type="project" value="InterPro"/>
</dbReference>
<accession>A0A9D1VVD3</accession>
<evidence type="ECO:0000256" key="2">
    <source>
        <dbReference type="ARBA" id="ARBA00022763"/>
    </source>
</evidence>
<evidence type="ECO:0000256" key="5">
    <source>
        <dbReference type="ARBA" id="ARBA00023172"/>
    </source>
</evidence>
<keyword evidence="4" id="KW-0862">Zinc</keyword>
<dbReference type="Pfam" id="PF21176">
    <property type="entry name" value="RecR_HhH"/>
    <property type="match status" value="1"/>
</dbReference>
<sequence length="124" mass="14096">MQVYIEPIGRLINEFSKLPGVGKKSAQRYAYKIIGMTESEAQEFAAAILNVKKRVRYCKVCGNFTEGEVCDICKERDKRVICVVKEPKDVIALEKLHEYKGVYHVLHGVINPMEGIGPNDIRIR</sequence>
<dbReference type="InterPro" id="IPR000093">
    <property type="entry name" value="DNA_Rcmb_RecR"/>
</dbReference>
<reference evidence="8" key="2">
    <citation type="submission" date="2021-04" db="EMBL/GenBank/DDBJ databases">
        <authorList>
            <person name="Gilroy R."/>
        </authorList>
    </citation>
    <scope>NUCLEOTIDE SEQUENCE</scope>
    <source>
        <strain evidence="8">26628</strain>
    </source>
</reference>
<dbReference type="InterPro" id="IPR023627">
    <property type="entry name" value="Rcmb_RecR"/>
</dbReference>
<evidence type="ECO:0000313" key="8">
    <source>
        <dbReference type="EMBL" id="HIX47308.1"/>
    </source>
</evidence>
<organism evidence="8 9">
    <name type="scientific">Candidatus Borkfalkia faecigallinarum</name>
    <dbReference type="NCBI Taxonomy" id="2838509"/>
    <lineage>
        <taxon>Bacteria</taxon>
        <taxon>Bacillati</taxon>
        <taxon>Bacillota</taxon>
        <taxon>Clostridia</taxon>
        <taxon>Christensenellales</taxon>
        <taxon>Christensenellaceae</taxon>
        <taxon>Candidatus Borkfalkia</taxon>
    </lineage>
</organism>
<reference evidence="8" key="1">
    <citation type="journal article" date="2021" name="PeerJ">
        <title>Extensive microbial diversity within the chicken gut microbiome revealed by metagenomics and culture.</title>
        <authorList>
            <person name="Gilroy R."/>
            <person name="Ravi A."/>
            <person name="Getino M."/>
            <person name="Pursley I."/>
            <person name="Horton D.L."/>
            <person name="Alikhan N.F."/>
            <person name="Baker D."/>
            <person name="Gharbi K."/>
            <person name="Hall N."/>
            <person name="Watson M."/>
            <person name="Adriaenssens E.M."/>
            <person name="Foster-Nyarko E."/>
            <person name="Jarju S."/>
            <person name="Secka A."/>
            <person name="Antonio M."/>
            <person name="Oren A."/>
            <person name="Chaudhuri R.R."/>
            <person name="La Ragione R."/>
            <person name="Hildebrand F."/>
            <person name="Pallen M.J."/>
        </authorList>
    </citation>
    <scope>NUCLEOTIDE SEQUENCE</scope>
    <source>
        <strain evidence="8">26628</strain>
    </source>
</reference>
<keyword evidence="5" id="KW-0233">DNA recombination</keyword>
<evidence type="ECO:0000256" key="1">
    <source>
        <dbReference type="ARBA" id="ARBA00022723"/>
    </source>
</evidence>
<dbReference type="SUPFAM" id="SSF111304">
    <property type="entry name" value="Recombination protein RecR"/>
    <property type="match status" value="1"/>
</dbReference>
<keyword evidence="6" id="KW-0234">DNA repair</keyword>
<dbReference type="InterPro" id="IPR006171">
    <property type="entry name" value="TOPRIM_dom"/>
</dbReference>
<dbReference type="GO" id="GO:0006281">
    <property type="term" value="P:DNA repair"/>
    <property type="evidence" value="ECO:0007669"/>
    <property type="project" value="UniProtKB-KW"/>
</dbReference>
<evidence type="ECO:0000259" key="7">
    <source>
        <dbReference type="PROSITE" id="PS50880"/>
    </source>
</evidence>
<evidence type="ECO:0000256" key="6">
    <source>
        <dbReference type="ARBA" id="ARBA00023204"/>
    </source>
</evidence>
<dbReference type="PROSITE" id="PS50880">
    <property type="entry name" value="TOPRIM"/>
    <property type="match status" value="1"/>
</dbReference>
<dbReference type="HAMAP" id="MF_00017">
    <property type="entry name" value="RecR"/>
    <property type="match status" value="1"/>
</dbReference>
<evidence type="ECO:0000256" key="3">
    <source>
        <dbReference type="ARBA" id="ARBA00022771"/>
    </source>
</evidence>
<dbReference type="PANTHER" id="PTHR30446">
    <property type="entry name" value="RECOMBINATION PROTEIN RECR"/>
    <property type="match status" value="1"/>
</dbReference>
<dbReference type="PANTHER" id="PTHR30446:SF0">
    <property type="entry name" value="RECOMBINATION PROTEIN RECR"/>
    <property type="match status" value="1"/>
</dbReference>
<dbReference type="Gene3D" id="1.10.8.420">
    <property type="entry name" value="RecR Domain 1"/>
    <property type="match status" value="1"/>
</dbReference>
<gene>
    <name evidence="8" type="ORF">H9737_06445</name>
</gene>
<feature type="non-terminal residue" evidence="8">
    <location>
        <position position="124"/>
    </location>
</feature>
<name>A0A9D1VVD3_9FIRM</name>
<dbReference type="Gene3D" id="3.40.1360.10">
    <property type="match status" value="1"/>
</dbReference>
<proteinExistence type="inferred from homology"/>
<keyword evidence="2" id="KW-0227">DNA damage</keyword>
<keyword evidence="1" id="KW-0479">Metal-binding</keyword>
<evidence type="ECO:0000256" key="4">
    <source>
        <dbReference type="ARBA" id="ARBA00022833"/>
    </source>
</evidence>
<comment type="caution">
    <text evidence="8">The sequence shown here is derived from an EMBL/GenBank/DDBJ whole genome shotgun (WGS) entry which is preliminary data.</text>
</comment>
<dbReference type="EMBL" id="DXFD01000094">
    <property type="protein sequence ID" value="HIX47308.1"/>
    <property type="molecule type" value="Genomic_DNA"/>
</dbReference>
<dbReference type="Proteomes" id="UP000824249">
    <property type="component" value="Unassembled WGS sequence"/>
</dbReference>
<dbReference type="InterPro" id="IPR015967">
    <property type="entry name" value="Rcmb_RecR_Znf"/>
</dbReference>
<dbReference type="Pfam" id="PF13662">
    <property type="entry name" value="Toprim_4"/>
    <property type="match status" value="1"/>
</dbReference>
<dbReference type="GO" id="GO:0006310">
    <property type="term" value="P:DNA recombination"/>
    <property type="evidence" value="ECO:0007669"/>
    <property type="project" value="UniProtKB-KW"/>
</dbReference>
<dbReference type="AlphaFoldDB" id="A0A9D1VVD3"/>
<dbReference type="Pfam" id="PF02132">
    <property type="entry name" value="RecR_ZnF"/>
    <property type="match status" value="1"/>
</dbReference>